<dbReference type="InterPro" id="IPR036291">
    <property type="entry name" value="NAD(P)-bd_dom_sf"/>
</dbReference>
<protein>
    <recommendedName>
        <fullName evidence="3">NAD(P)-binding domain-containing protein</fullName>
    </recommendedName>
</protein>
<sequence>MSGTAQVLVIGGTGVLAPAVAELAAQGMVVTVVSRHKGRTSDIADIVWSDVTNVPNFVAALGDRRFDLALVYMPFGDQAAWEAVRARAGRVVQVLTSAYAAPDAPPAPLADQPRLLLGWHPSKRWHTPEEISAAALRLTGHGDADVLGVTRPWDDRPA</sequence>
<organism evidence="1 2">
    <name type="scientific">Acrocarpospora phusangensis</name>
    <dbReference type="NCBI Taxonomy" id="1070424"/>
    <lineage>
        <taxon>Bacteria</taxon>
        <taxon>Bacillati</taxon>
        <taxon>Actinomycetota</taxon>
        <taxon>Actinomycetes</taxon>
        <taxon>Streptosporangiales</taxon>
        <taxon>Streptosporangiaceae</taxon>
        <taxon>Acrocarpospora</taxon>
    </lineage>
</organism>
<dbReference type="Gene3D" id="3.40.50.720">
    <property type="entry name" value="NAD(P)-binding Rossmann-like Domain"/>
    <property type="match status" value="1"/>
</dbReference>
<evidence type="ECO:0000313" key="1">
    <source>
        <dbReference type="EMBL" id="GIH28476.1"/>
    </source>
</evidence>
<dbReference type="EMBL" id="BOOA01000082">
    <property type="protein sequence ID" value="GIH28476.1"/>
    <property type="molecule type" value="Genomic_DNA"/>
</dbReference>
<reference evidence="1" key="1">
    <citation type="submission" date="2021-01" db="EMBL/GenBank/DDBJ databases">
        <title>Whole genome shotgun sequence of Acrocarpospora phusangensis NBRC 108782.</title>
        <authorList>
            <person name="Komaki H."/>
            <person name="Tamura T."/>
        </authorList>
    </citation>
    <scope>NUCLEOTIDE SEQUENCE</scope>
    <source>
        <strain evidence="1">NBRC 108782</strain>
    </source>
</reference>
<dbReference type="SUPFAM" id="SSF51735">
    <property type="entry name" value="NAD(P)-binding Rossmann-fold domains"/>
    <property type="match status" value="1"/>
</dbReference>
<dbReference type="AlphaFoldDB" id="A0A919QII1"/>
<name>A0A919QII1_9ACTN</name>
<accession>A0A919QII1</accession>
<evidence type="ECO:0008006" key="3">
    <source>
        <dbReference type="Google" id="ProtNLM"/>
    </source>
</evidence>
<evidence type="ECO:0000313" key="2">
    <source>
        <dbReference type="Proteomes" id="UP000640052"/>
    </source>
</evidence>
<gene>
    <name evidence="1" type="ORF">Aph01nite_67860</name>
</gene>
<dbReference type="Proteomes" id="UP000640052">
    <property type="component" value="Unassembled WGS sequence"/>
</dbReference>
<comment type="caution">
    <text evidence="1">The sequence shown here is derived from an EMBL/GenBank/DDBJ whole genome shotgun (WGS) entry which is preliminary data.</text>
</comment>
<keyword evidence="2" id="KW-1185">Reference proteome</keyword>
<proteinExistence type="predicted"/>